<proteinExistence type="predicted"/>
<keyword evidence="3" id="KW-1185">Reference proteome</keyword>
<sequence length="402" mass="40194">MTTTATPRRRLTAVRAAWLFDGSGGPLTPDPVVTIDAGTGRIVAVGTAAPDEAEVVDLGGATLLPGLVDGHVHLAFDASDDPVAALAARDDAEAYEAMLVAARHTAAGGVTTVRDLGDRGHLALRVRAAAATDHTLPTVLAAGPPVTTPGGHCHYLGGEASGVDGVRSVVRAHAGRGVDVIKIMASGGNLTPGSRPELSQFTAAELRAAVDEAHACGLPIVAHAHGLAAVRAALAAGVEGLEHVTLMTADGVDPIPDDLVAALAAAPVTVGLTAGLALAPGVAPPPGMVARAPAMASNFRRLYAGGVDLIPGTDAGIATVKPPDVLRWAVGMLHGVLGMPPAEALRASTSKAATVLGLGDRKGRIAPGYDADLLAIDGDPLTDLAALHAVKAVYVRGAALSR</sequence>
<dbReference type="Gene3D" id="2.30.40.10">
    <property type="entry name" value="Urease, subunit C, domain 1"/>
    <property type="match status" value="1"/>
</dbReference>
<organism evidence="2 3">
    <name type="scientific">Asanoa iriomotensis</name>
    <dbReference type="NCBI Taxonomy" id="234613"/>
    <lineage>
        <taxon>Bacteria</taxon>
        <taxon>Bacillati</taxon>
        <taxon>Actinomycetota</taxon>
        <taxon>Actinomycetes</taxon>
        <taxon>Micromonosporales</taxon>
        <taxon>Micromonosporaceae</taxon>
        <taxon>Asanoa</taxon>
    </lineage>
</organism>
<reference evidence="2 3" key="1">
    <citation type="submission" date="2021-01" db="EMBL/GenBank/DDBJ databases">
        <title>Whole genome shotgun sequence of Asanoa iriomotensis NBRC 100142.</title>
        <authorList>
            <person name="Komaki H."/>
            <person name="Tamura T."/>
        </authorList>
    </citation>
    <scope>NUCLEOTIDE SEQUENCE [LARGE SCALE GENOMIC DNA]</scope>
    <source>
        <strain evidence="2 3">NBRC 100142</strain>
    </source>
</reference>
<dbReference type="Proteomes" id="UP000624325">
    <property type="component" value="Unassembled WGS sequence"/>
</dbReference>
<accession>A0ABQ4C8W1</accession>
<dbReference type="InterPro" id="IPR032466">
    <property type="entry name" value="Metal_Hydrolase"/>
</dbReference>
<dbReference type="RefSeq" id="WP_203705635.1">
    <property type="nucleotide sequence ID" value="NZ_BAAALU010000001.1"/>
</dbReference>
<evidence type="ECO:0000313" key="3">
    <source>
        <dbReference type="Proteomes" id="UP000624325"/>
    </source>
</evidence>
<dbReference type="PANTHER" id="PTHR43135">
    <property type="entry name" value="ALPHA-D-RIBOSE 1-METHYLPHOSPHONATE 5-TRIPHOSPHATE DIPHOSPHATASE"/>
    <property type="match status" value="1"/>
</dbReference>
<dbReference type="SUPFAM" id="SSF51338">
    <property type="entry name" value="Composite domain of metallo-dependent hydrolases"/>
    <property type="match status" value="1"/>
</dbReference>
<gene>
    <name evidence="2" type="ORF">Air01nite_49660</name>
</gene>
<dbReference type="PANTHER" id="PTHR43135:SF3">
    <property type="entry name" value="ALPHA-D-RIBOSE 1-METHYLPHOSPHONATE 5-TRIPHOSPHATE DIPHOSPHATASE"/>
    <property type="match status" value="1"/>
</dbReference>
<dbReference type="InterPro" id="IPR051781">
    <property type="entry name" value="Metallo-dep_Hydrolase"/>
</dbReference>
<dbReference type="Gene3D" id="3.20.20.140">
    <property type="entry name" value="Metal-dependent hydrolases"/>
    <property type="match status" value="1"/>
</dbReference>
<dbReference type="EMBL" id="BONC01000038">
    <property type="protein sequence ID" value="GIF58871.1"/>
    <property type="molecule type" value="Genomic_DNA"/>
</dbReference>
<name>A0ABQ4C8W1_9ACTN</name>
<comment type="caution">
    <text evidence="2">The sequence shown here is derived from an EMBL/GenBank/DDBJ whole genome shotgun (WGS) entry which is preliminary data.</text>
</comment>
<feature type="domain" description="Amidohydrolase-related" evidence="1">
    <location>
        <begin position="62"/>
        <end position="397"/>
    </location>
</feature>
<dbReference type="InterPro" id="IPR006680">
    <property type="entry name" value="Amidohydro-rel"/>
</dbReference>
<evidence type="ECO:0000313" key="2">
    <source>
        <dbReference type="EMBL" id="GIF58871.1"/>
    </source>
</evidence>
<protein>
    <recommendedName>
        <fullName evidence="1">Amidohydrolase-related domain-containing protein</fullName>
    </recommendedName>
</protein>
<dbReference type="SUPFAM" id="SSF51556">
    <property type="entry name" value="Metallo-dependent hydrolases"/>
    <property type="match status" value="1"/>
</dbReference>
<dbReference type="Pfam" id="PF01979">
    <property type="entry name" value="Amidohydro_1"/>
    <property type="match status" value="1"/>
</dbReference>
<evidence type="ECO:0000259" key="1">
    <source>
        <dbReference type="Pfam" id="PF01979"/>
    </source>
</evidence>
<dbReference type="InterPro" id="IPR011059">
    <property type="entry name" value="Metal-dep_hydrolase_composite"/>
</dbReference>